<comment type="caution">
    <text evidence="1">The sequence shown here is derived from an EMBL/GenBank/DDBJ whole genome shotgun (WGS) entry which is preliminary data.</text>
</comment>
<organism evidence="1 2">
    <name type="scientific">Pleurotus cornucopiae</name>
    <name type="common">Cornucopia mushroom</name>
    <dbReference type="NCBI Taxonomy" id="5321"/>
    <lineage>
        <taxon>Eukaryota</taxon>
        <taxon>Fungi</taxon>
        <taxon>Dikarya</taxon>
        <taxon>Basidiomycota</taxon>
        <taxon>Agaricomycotina</taxon>
        <taxon>Agaricomycetes</taxon>
        <taxon>Agaricomycetidae</taxon>
        <taxon>Agaricales</taxon>
        <taxon>Pleurotineae</taxon>
        <taxon>Pleurotaceae</taxon>
        <taxon>Pleurotus</taxon>
    </lineage>
</organism>
<accession>A0ACB7IM31</accession>
<evidence type="ECO:0000313" key="1">
    <source>
        <dbReference type="EMBL" id="KAG9218031.1"/>
    </source>
</evidence>
<dbReference type="Proteomes" id="UP000824881">
    <property type="component" value="Unassembled WGS sequence"/>
</dbReference>
<evidence type="ECO:0000313" key="2">
    <source>
        <dbReference type="Proteomes" id="UP000824881"/>
    </source>
</evidence>
<dbReference type="EMBL" id="WQMT02000010">
    <property type="protein sequence ID" value="KAG9218031.1"/>
    <property type="molecule type" value="Genomic_DNA"/>
</dbReference>
<name>A0ACB7IM31_PLECO</name>
<protein>
    <submittedName>
        <fullName evidence="1">Uncharacterized protein</fullName>
    </submittedName>
</protein>
<reference evidence="1 2" key="1">
    <citation type="journal article" date="2021" name="Appl. Environ. Microbiol.">
        <title>Genetic linkage and physical mapping for an oyster mushroom Pleurotus cornucopiae and QTL analysis for the trait cap color.</title>
        <authorList>
            <person name="Zhang Y."/>
            <person name="Gao W."/>
            <person name="Sonnenberg A."/>
            <person name="Chen Q."/>
            <person name="Zhang J."/>
            <person name="Huang C."/>
        </authorList>
    </citation>
    <scope>NUCLEOTIDE SEQUENCE [LARGE SCALE GENOMIC DNA]</scope>
    <source>
        <strain evidence="1">CCMSSC00406</strain>
    </source>
</reference>
<proteinExistence type="predicted"/>
<sequence length="139" mass="14126">MKSVFALLAAVCSLVYAIPAPTGYPAEGASAPGLPEGAQCGGIEHTGPTECAPGLICHGFNDWLVFYCVKPSPRPTTTPTPTPTRSCSVAIETATKQPPAPAPNGLPLGAQCGGIDYSGPTQCATGLICHGFNDVMVIL</sequence>
<gene>
    <name evidence="1" type="ORF">CCMSSC00406_0008808</name>
</gene>
<keyword evidence="2" id="KW-1185">Reference proteome</keyword>